<dbReference type="Gene3D" id="3.40.140.20">
    <property type="match status" value="1"/>
</dbReference>
<keyword evidence="2" id="KW-1185">Reference proteome</keyword>
<protein>
    <submittedName>
        <fullName evidence="1">Uncharacterized protein</fullName>
    </submittedName>
</protein>
<evidence type="ECO:0000313" key="1">
    <source>
        <dbReference type="EMBL" id="KAL3077512.1"/>
    </source>
</evidence>
<accession>A0ABD2IBD3</accession>
<evidence type="ECO:0000313" key="2">
    <source>
        <dbReference type="Proteomes" id="UP001620645"/>
    </source>
</evidence>
<dbReference type="InterPro" id="IPR016193">
    <property type="entry name" value="Cytidine_deaminase-like"/>
</dbReference>
<name>A0ABD2IBD3_HETSC</name>
<dbReference type="InterPro" id="IPR024051">
    <property type="entry name" value="AICAR_Tfase_dup_dom_sf"/>
</dbReference>
<dbReference type="EMBL" id="JBICCN010000326">
    <property type="protein sequence ID" value="KAL3077512.1"/>
    <property type="molecule type" value="Genomic_DNA"/>
</dbReference>
<sequence>MAKAAEQIIFPNVPSVTFGNSSPYFRWFRQHPRVLSLPWRANVRRSEKANVVDAIVADVRLCAFNEEETNGREMAQRHNGVEPSALNGTTAMDQRQWDNFFSQSVPPFTAKERREWLASMDGVCVASESPFNSRENIDLARQFGAKFVVTPRGGPNDEEICMACEERAIILIHTANAQTMR</sequence>
<dbReference type="AlphaFoldDB" id="A0ABD2IBD3"/>
<reference evidence="1 2" key="1">
    <citation type="submission" date="2024-10" db="EMBL/GenBank/DDBJ databases">
        <authorList>
            <person name="Kim D."/>
        </authorList>
    </citation>
    <scope>NUCLEOTIDE SEQUENCE [LARGE SCALE GENOMIC DNA]</scope>
    <source>
        <strain evidence="1">Taebaek</strain>
    </source>
</reference>
<dbReference type="Proteomes" id="UP001620645">
    <property type="component" value="Unassembled WGS sequence"/>
</dbReference>
<gene>
    <name evidence="1" type="ORF">niasHS_012218</name>
</gene>
<proteinExistence type="predicted"/>
<dbReference type="SUPFAM" id="SSF53927">
    <property type="entry name" value="Cytidine deaminase-like"/>
    <property type="match status" value="1"/>
</dbReference>
<comment type="caution">
    <text evidence="1">The sequence shown here is derived from an EMBL/GenBank/DDBJ whole genome shotgun (WGS) entry which is preliminary data.</text>
</comment>
<organism evidence="1 2">
    <name type="scientific">Heterodera schachtii</name>
    <name type="common">Sugarbeet cyst nematode worm</name>
    <name type="synonym">Tylenchus schachtii</name>
    <dbReference type="NCBI Taxonomy" id="97005"/>
    <lineage>
        <taxon>Eukaryota</taxon>
        <taxon>Metazoa</taxon>
        <taxon>Ecdysozoa</taxon>
        <taxon>Nematoda</taxon>
        <taxon>Chromadorea</taxon>
        <taxon>Rhabditida</taxon>
        <taxon>Tylenchina</taxon>
        <taxon>Tylenchomorpha</taxon>
        <taxon>Tylenchoidea</taxon>
        <taxon>Heteroderidae</taxon>
        <taxon>Heteroderinae</taxon>
        <taxon>Heterodera</taxon>
    </lineage>
</organism>